<evidence type="ECO:0000313" key="3">
    <source>
        <dbReference type="Proteomes" id="UP000730739"/>
    </source>
</evidence>
<accession>A0ABS4QV87</accession>
<proteinExistence type="predicted"/>
<dbReference type="PANTHER" id="PTHR43685">
    <property type="entry name" value="GLYCOSYLTRANSFERASE"/>
    <property type="match status" value="1"/>
</dbReference>
<keyword evidence="3" id="KW-1185">Reference proteome</keyword>
<dbReference type="EMBL" id="JAGILA010000001">
    <property type="protein sequence ID" value="MBP2234562.1"/>
    <property type="molecule type" value="Genomic_DNA"/>
</dbReference>
<organism evidence="2 3">
    <name type="scientific">Sinorhizobium kostiense</name>
    <dbReference type="NCBI Taxonomy" id="76747"/>
    <lineage>
        <taxon>Bacteria</taxon>
        <taxon>Pseudomonadati</taxon>
        <taxon>Pseudomonadota</taxon>
        <taxon>Alphaproteobacteria</taxon>
        <taxon>Hyphomicrobiales</taxon>
        <taxon>Rhizobiaceae</taxon>
        <taxon>Sinorhizobium/Ensifer group</taxon>
        <taxon>Sinorhizobium</taxon>
    </lineage>
</organism>
<dbReference type="InterPro" id="IPR050834">
    <property type="entry name" value="Glycosyltransf_2"/>
</dbReference>
<feature type="domain" description="Glycosyltransferase 2-like" evidence="1">
    <location>
        <begin position="5"/>
        <end position="111"/>
    </location>
</feature>
<dbReference type="InterPro" id="IPR001173">
    <property type="entry name" value="Glyco_trans_2-like"/>
</dbReference>
<reference evidence="2 3" key="1">
    <citation type="submission" date="2021-03" db="EMBL/GenBank/DDBJ databases">
        <title>Genomic Encyclopedia of Type Strains, Phase IV (KMG-IV): sequencing the most valuable type-strain genomes for metagenomic binning, comparative biology and taxonomic classification.</title>
        <authorList>
            <person name="Goeker M."/>
        </authorList>
    </citation>
    <scope>NUCLEOTIDE SEQUENCE [LARGE SCALE GENOMIC DNA]</scope>
    <source>
        <strain evidence="2 3">DSM 13372</strain>
    </source>
</reference>
<gene>
    <name evidence="2" type="ORF">J2Z31_001052</name>
</gene>
<dbReference type="Pfam" id="PF00535">
    <property type="entry name" value="Glycos_transf_2"/>
    <property type="match status" value="1"/>
</dbReference>
<comment type="caution">
    <text evidence="2">The sequence shown here is derived from an EMBL/GenBank/DDBJ whole genome shotgun (WGS) entry which is preliminary data.</text>
</comment>
<dbReference type="InterPro" id="IPR029044">
    <property type="entry name" value="Nucleotide-diphossugar_trans"/>
</dbReference>
<dbReference type="SUPFAM" id="SSF53448">
    <property type="entry name" value="Nucleotide-diphospho-sugar transferases"/>
    <property type="match status" value="1"/>
</dbReference>
<dbReference type="Gene3D" id="3.90.550.10">
    <property type="entry name" value="Spore Coat Polysaccharide Biosynthesis Protein SpsA, Chain A"/>
    <property type="match status" value="1"/>
</dbReference>
<protein>
    <submittedName>
        <fullName evidence="2">GT2 family glycosyltransferase</fullName>
    </submittedName>
</protein>
<evidence type="ECO:0000259" key="1">
    <source>
        <dbReference type="Pfam" id="PF00535"/>
    </source>
</evidence>
<dbReference type="Proteomes" id="UP000730739">
    <property type="component" value="Unassembled WGS sequence"/>
</dbReference>
<sequence>MKLLVACIRSIETTCLAHPAIASELIVVDNGSTDGTHAELRRIAAASKVPMTLVPEPRQGLAVARNTGMERARGRIFVFIDDDCVVDRAYLGDLKRHYQSGDGVIRGGRVELGNPNDLPFTIKRSKAAARLTPDVHPGGFVLGCNMTMDREVALRVGCFDERFGVGAPLCSAEDTEYLVRAYALGIPVEYVPDMTVFHHHGRRARAAIEKLHRSYSLGNGALCLKHLVKAPWLVKHFLWTVRSACLESFGGARFDPALQLSHWPVVAMNLLGAARFLCLFIVGRAAPTALQPMSEVAPKQERGP</sequence>
<evidence type="ECO:0000313" key="2">
    <source>
        <dbReference type="EMBL" id="MBP2234562.1"/>
    </source>
</evidence>
<dbReference type="PANTHER" id="PTHR43685:SF2">
    <property type="entry name" value="GLYCOSYLTRANSFERASE 2-LIKE DOMAIN-CONTAINING PROTEIN"/>
    <property type="match status" value="1"/>
</dbReference>
<name>A0ABS4QV87_9HYPH</name>